<dbReference type="RefSeq" id="WP_282353887.1">
    <property type="nucleotide sequence ID" value="NZ_JASBQV010000001.1"/>
</dbReference>
<organism evidence="4 5">
    <name type="scientific">Exiguobacterium antarcticum</name>
    <dbReference type="NCBI Taxonomy" id="132920"/>
    <lineage>
        <taxon>Bacteria</taxon>
        <taxon>Bacillati</taxon>
        <taxon>Bacillota</taxon>
        <taxon>Bacilli</taxon>
        <taxon>Bacillales</taxon>
        <taxon>Bacillales Family XII. Incertae Sedis</taxon>
        <taxon>Exiguobacterium</taxon>
    </lineage>
</organism>
<dbReference type="PANTHER" id="PTHR10357:SF179">
    <property type="entry name" value="NEUTRAL AND BASIC AMINO ACID TRANSPORT PROTEIN RBAT"/>
    <property type="match status" value="1"/>
</dbReference>
<dbReference type="InterPro" id="IPR045857">
    <property type="entry name" value="O16G_dom_2"/>
</dbReference>
<dbReference type="InterPro" id="IPR013780">
    <property type="entry name" value="Glyco_hydro_b"/>
</dbReference>
<accession>A0ABT6QYC7</accession>
<comment type="similarity">
    <text evidence="1">Belongs to the glycosyl hydrolase 13 family.</text>
</comment>
<dbReference type="InterPro" id="IPR006047">
    <property type="entry name" value="GH13_cat_dom"/>
</dbReference>
<proteinExistence type="inferred from homology"/>
<keyword evidence="2" id="KW-0326">Glycosidase</keyword>
<keyword evidence="2" id="KW-0378">Hydrolase</keyword>
<protein>
    <submittedName>
        <fullName evidence="4">Alpha-glucosidase</fullName>
    </submittedName>
</protein>
<dbReference type="SUPFAM" id="SSF51445">
    <property type="entry name" value="(Trans)glycosidases"/>
    <property type="match status" value="1"/>
</dbReference>
<dbReference type="Gene3D" id="2.60.40.1180">
    <property type="entry name" value="Golgi alpha-mannosidase II"/>
    <property type="match status" value="1"/>
</dbReference>
<evidence type="ECO:0000259" key="3">
    <source>
        <dbReference type="SMART" id="SM00642"/>
    </source>
</evidence>
<feature type="domain" description="Glycosyl hydrolase family 13 catalytic" evidence="3">
    <location>
        <begin position="13"/>
        <end position="403"/>
    </location>
</feature>
<dbReference type="Proteomes" id="UP001243286">
    <property type="component" value="Unassembled WGS sequence"/>
</dbReference>
<dbReference type="Gene3D" id="3.20.20.80">
    <property type="entry name" value="Glycosidases"/>
    <property type="match status" value="1"/>
</dbReference>
<dbReference type="CDD" id="cd11333">
    <property type="entry name" value="AmyAc_SI_OligoGlu_DGase"/>
    <property type="match status" value="1"/>
</dbReference>
<gene>
    <name evidence="4" type="ORF">QK289_01610</name>
</gene>
<dbReference type="Gene3D" id="3.90.400.10">
    <property type="entry name" value="Oligo-1,6-glucosidase, Domain 2"/>
    <property type="match status" value="1"/>
</dbReference>
<sequence>MNQAWWKEAVVYQVYWRSFKDSNGDGMGDLQGVIEKLDYIASLGVDIIWLNPCYTSPDVDNGYDISDYYTIMEKAGTLSDLEELIAAAHERGLKLILDLVVNHTSDQHAWFEESRSSKSSEKADWYIWQDGVKGTPPNNWRSYFAPSPWTWDETRAQYYFHSFASEQPDLNWENRDVRQAIYTMMRWWTDKGIDGFRMDVINLIKKRATFDDVENPLDLSYLGNQPGVHDFLQEMHQEVLAGTDLFTVGEIPFVGPEDGLLYVGEDRNELRTLFHFEVADDMETMDLPRFKQIQKQWYEALYPHGVASQFLNNHDHTRQVTRFGSERYRIESAKLLGLMLHTLPGIPYIYQGEEIGMTGIRFSDPDVYQDVAFRNQYAERIAAGESPGTVLSSMQMRARDNSRTPMQWSARQSAGFTESTNPWMTVNPNYLDINVEAAEQDQNSVLAFYRILIALRKTHPVMVYGVYRDLAIQDPYLYVYERELDGVTWRVILNVHDEPVTTTFALPEEQLLLTNHEVHDHKQFAPYEARLYQYKVH</sequence>
<name>A0ABT6QYC7_9BACL</name>
<dbReference type="InterPro" id="IPR017853">
    <property type="entry name" value="GH"/>
</dbReference>
<dbReference type="PANTHER" id="PTHR10357">
    <property type="entry name" value="ALPHA-AMYLASE FAMILY MEMBER"/>
    <property type="match status" value="1"/>
</dbReference>
<dbReference type="EMBL" id="JASBQV010000001">
    <property type="protein sequence ID" value="MDI3233686.1"/>
    <property type="molecule type" value="Genomic_DNA"/>
</dbReference>
<keyword evidence="5" id="KW-1185">Reference proteome</keyword>
<evidence type="ECO:0000313" key="5">
    <source>
        <dbReference type="Proteomes" id="UP001243286"/>
    </source>
</evidence>
<dbReference type="Pfam" id="PF00128">
    <property type="entry name" value="Alpha-amylase"/>
    <property type="match status" value="1"/>
</dbReference>
<evidence type="ECO:0000256" key="2">
    <source>
        <dbReference type="ARBA" id="ARBA00023295"/>
    </source>
</evidence>
<evidence type="ECO:0000313" key="4">
    <source>
        <dbReference type="EMBL" id="MDI3233686.1"/>
    </source>
</evidence>
<dbReference type="SMART" id="SM00642">
    <property type="entry name" value="Aamy"/>
    <property type="match status" value="1"/>
</dbReference>
<evidence type="ECO:0000256" key="1">
    <source>
        <dbReference type="ARBA" id="ARBA00008061"/>
    </source>
</evidence>
<dbReference type="SUPFAM" id="SSF51011">
    <property type="entry name" value="Glycosyl hydrolase domain"/>
    <property type="match status" value="1"/>
</dbReference>
<comment type="caution">
    <text evidence="4">The sequence shown here is derived from an EMBL/GenBank/DDBJ whole genome shotgun (WGS) entry which is preliminary data.</text>
</comment>
<reference evidence="4 5" key="1">
    <citation type="submission" date="2023-04" db="EMBL/GenBank/DDBJ databases">
        <title>Antarctic isolates genomes.</title>
        <authorList>
            <person name="Dimov S.G."/>
        </authorList>
    </citation>
    <scope>NUCLEOTIDE SEQUENCE [LARGE SCALE GENOMIC DNA]</scope>
    <source>
        <strain evidence="4 5">AL19</strain>
    </source>
</reference>